<keyword evidence="3" id="KW-1185">Reference proteome</keyword>
<reference evidence="2" key="1">
    <citation type="submission" date="2021-01" db="EMBL/GenBank/DDBJ databases">
        <title>Whole genome shotgun sequence of Actinoplanes nipponensis NBRC 14063.</title>
        <authorList>
            <person name="Komaki H."/>
            <person name="Tamura T."/>
        </authorList>
    </citation>
    <scope>NUCLEOTIDE SEQUENCE</scope>
    <source>
        <strain evidence="2">NBRC 14063</strain>
    </source>
</reference>
<evidence type="ECO:0000313" key="3">
    <source>
        <dbReference type="Proteomes" id="UP000647172"/>
    </source>
</evidence>
<feature type="region of interest" description="Disordered" evidence="1">
    <location>
        <begin position="25"/>
        <end position="61"/>
    </location>
</feature>
<proteinExistence type="predicted"/>
<organism evidence="2 3">
    <name type="scientific">Actinoplanes nipponensis</name>
    <dbReference type="NCBI Taxonomy" id="135950"/>
    <lineage>
        <taxon>Bacteria</taxon>
        <taxon>Bacillati</taxon>
        <taxon>Actinomycetota</taxon>
        <taxon>Actinomycetes</taxon>
        <taxon>Micromonosporales</taxon>
        <taxon>Micromonosporaceae</taxon>
        <taxon>Actinoplanes</taxon>
    </lineage>
</organism>
<name>A0A919JET8_9ACTN</name>
<evidence type="ECO:0000256" key="1">
    <source>
        <dbReference type="SAM" id="MobiDB-lite"/>
    </source>
</evidence>
<comment type="caution">
    <text evidence="2">The sequence shown here is derived from an EMBL/GenBank/DDBJ whole genome shotgun (WGS) entry which is preliminary data.</text>
</comment>
<dbReference type="Proteomes" id="UP000647172">
    <property type="component" value="Unassembled WGS sequence"/>
</dbReference>
<accession>A0A919JET8</accession>
<gene>
    <name evidence="2" type="ORF">Ani05nite_29270</name>
</gene>
<sequence>MTPLGTALAGAALIVLMGRAGSDGIRELTTRPDTTGPVKVDSMMEPHSLHSGQRPSHLGGW</sequence>
<evidence type="ECO:0000313" key="2">
    <source>
        <dbReference type="EMBL" id="GIE49393.1"/>
    </source>
</evidence>
<protein>
    <submittedName>
        <fullName evidence="2">Uncharacterized protein</fullName>
    </submittedName>
</protein>
<dbReference type="AlphaFoldDB" id="A0A919JET8"/>
<dbReference type="EMBL" id="BOMQ01000034">
    <property type="protein sequence ID" value="GIE49393.1"/>
    <property type="molecule type" value="Genomic_DNA"/>
</dbReference>